<keyword evidence="1" id="KW-0812">Transmembrane</keyword>
<feature type="transmembrane region" description="Helical" evidence="1">
    <location>
        <begin position="6"/>
        <end position="25"/>
    </location>
</feature>
<dbReference type="AlphaFoldDB" id="A0A1H4GER0"/>
<name>A0A1H4GER0_9BACE</name>
<proteinExistence type="predicted"/>
<gene>
    <name evidence="2" type="ORF">SAMN04487924_12818</name>
</gene>
<evidence type="ECO:0000313" key="2">
    <source>
        <dbReference type="EMBL" id="SEB07368.1"/>
    </source>
</evidence>
<keyword evidence="1" id="KW-1133">Transmembrane helix</keyword>
<evidence type="ECO:0000256" key="1">
    <source>
        <dbReference type="SAM" id="Phobius"/>
    </source>
</evidence>
<keyword evidence="1" id="KW-0472">Membrane</keyword>
<reference evidence="2 3" key="1">
    <citation type="submission" date="2016-10" db="EMBL/GenBank/DDBJ databases">
        <authorList>
            <person name="de Groot N.N."/>
        </authorList>
    </citation>
    <scope>NUCLEOTIDE SEQUENCE [LARGE SCALE GENOMIC DNA]</scope>
    <source>
        <strain evidence="2 3">NLAE-zl-G339</strain>
    </source>
</reference>
<evidence type="ECO:0000313" key="3">
    <source>
        <dbReference type="Proteomes" id="UP000183040"/>
    </source>
</evidence>
<accession>A0A1H4GER0</accession>
<sequence length="34" mass="3909">MMDVIIAIGVFYVVVKLLKGVFGAFSKTDYRRDR</sequence>
<dbReference type="EMBL" id="FNRP01000028">
    <property type="protein sequence ID" value="SEB07368.1"/>
    <property type="molecule type" value="Genomic_DNA"/>
</dbReference>
<protein>
    <submittedName>
        <fullName evidence="2">Uncharacterized protein</fullName>
    </submittedName>
</protein>
<dbReference type="Proteomes" id="UP000183040">
    <property type="component" value="Unassembled WGS sequence"/>
</dbReference>
<organism evidence="2 3">
    <name type="scientific">Bacteroides xylanisolvens</name>
    <dbReference type="NCBI Taxonomy" id="371601"/>
    <lineage>
        <taxon>Bacteria</taxon>
        <taxon>Pseudomonadati</taxon>
        <taxon>Bacteroidota</taxon>
        <taxon>Bacteroidia</taxon>
        <taxon>Bacteroidales</taxon>
        <taxon>Bacteroidaceae</taxon>
        <taxon>Bacteroides</taxon>
    </lineage>
</organism>